<feature type="region of interest" description="Disordered" evidence="1">
    <location>
        <begin position="625"/>
        <end position="671"/>
    </location>
</feature>
<dbReference type="PANTHER" id="PTHR21656">
    <property type="entry name" value="MALE-SPECIFIC LETHAL-1 PROTEIN"/>
    <property type="match status" value="1"/>
</dbReference>
<dbReference type="RefSeq" id="XP_004344465.1">
    <property type="nucleotide sequence ID" value="XM_004344415.2"/>
</dbReference>
<reference evidence="4" key="1">
    <citation type="submission" date="2011-02" db="EMBL/GenBank/DDBJ databases">
        <title>The Genome Sequence of Capsaspora owczarzaki ATCC 30864.</title>
        <authorList>
            <person name="Russ C."/>
            <person name="Cuomo C."/>
            <person name="Burger G."/>
            <person name="Gray M.W."/>
            <person name="Holland P.W.H."/>
            <person name="King N."/>
            <person name="Lang F.B.F."/>
            <person name="Roger A.J."/>
            <person name="Ruiz-Trillo I."/>
            <person name="Young S.K."/>
            <person name="Zeng Q."/>
            <person name="Gargeya S."/>
            <person name="Alvarado L."/>
            <person name="Berlin A."/>
            <person name="Chapman S.B."/>
            <person name="Chen Z."/>
            <person name="Freedman E."/>
            <person name="Gellesch M."/>
            <person name="Goldberg J."/>
            <person name="Griggs A."/>
            <person name="Gujja S."/>
            <person name="Heilman E."/>
            <person name="Heiman D."/>
            <person name="Howarth C."/>
            <person name="Mehta T."/>
            <person name="Neiman D."/>
            <person name="Pearson M."/>
            <person name="Roberts A."/>
            <person name="Saif S."/>
            <person name="Shea T."/>
            <person name="Shenoy N."/>
            <person name="Sisk P."/>
            <person name="Stolte C."/>
            <person name="Sykes S."/>
            <person name="White J."/>
            <person name="Yandava C."/>
            <person name="Haas B."/>
            <person name="Nusbaum C."/>
            <person name="Birren B."/>
        </authorList>
    </citation>
    <scope>NUCLEOTIDE SEQUENCE</scope>
    <source>
        <strain evidence="4">ATCC 30864</strain>
    </source>
</reference>
<evidence type="ECO:0000256" key="1">
    <source>
        <dbReference type="SAM" id="MobiDB-lite"/>
    </source>
</evidence>
<dbReference type="Pfam" id="PF15275">
    <property type="entry name" value="PEHE"/>
    <property type="match status" value="1"/>
</dbReference>
<feature type="region of interest" description="Disordered" evidence="1">
    <location>
        <begin position="204"/>
        <end position="235"/>
    </location>
</feature>
<gene>
    <name evidence="3" type="ORF">CAOG_006844</name>
</gene>
<feature type="compositionally biased region" description="Basic residues" evidence="1">
    <location>
        <begin position="840"/>
        <end position="849"/>
    </location>
</feature>
<feature type="region of interest" description="Disordered" evidence="1">
    <location>
        <begin position="1"/>
        <end position="64"/>
    </location>
</feature>
<accession>A0A0D2VXY6</accession>
<dbReference type="PANTHER" id="PTHR21656:SF2">
    <property type="entry name" value="MALE-SPECIFIC LETHAL 1 HOMOLOG"/>
    <property type="match status" value="1"/>
</dbReference>
<dbReference type="OrthoDB" id="6022555at2759"/>
<protein>
    <recommendedName>
        <fullName evidence="2">PEHE domain-containing protein</fullName>
    </recommendedName>
</protein>
<dbReference type="OMA" id="ETRIDEP"/>
<feature type="region of interest" description="Disordered" evidence="1">
    <location>
        <begin position="280"/>
        <end position="450"/>
    </location>
</feature>
<evidence type="ECO:0000313" key="4">
    <source>
        <dbReference type="Proteomes" id="UP000008743"/>
    </source>
</evidence>
<feature type="compositionally biased region" description="Low complexity" evidence="1">
    <location>
        <begin position="777"/>
        <end position="803"/>
    </location>
</feature>
<evidence type="ECO:0000313" key="3">
    <source>
        <dbReference type="EMBL" id="KJE96537.1"/>
    </source>
</evidence>
<organism evidence="3 4">
    <name type="scientific">Capsaspora owczarzaki (strain ATCC 30864)</name>
    <dbReference type="NCBI Taxonomy" id="595528"/>
    <lineage>
        <taxon>Eukaryota</taxon>
        <taxon>Filasterea</taxon>
        <taxon>Capsaspora</taxon>
    </lineage>
</organism>
<feature type="compositionally biased region" description="Basic and acidic residues" evidence="1">
    <location>
        <begin position="366"/>
        <end position="375"/>
    </location>
</feature>
<dbReference type="InParanoid" id="A0A0D2VXY6"/>
<name>A0A0D2VXY6_CAPO3</name>
<feature type="compositionally biased region" description="Low complexity" evidence="1">
    <location>
        <begin position="817"/>
        <end position="832"/>
    </location>
</feature>
<dbReference type="Gene3D" id="6.10.250.2000">
    <property type="match status" value="1"/>
</dbReference>
<sequence>MVRSRLNSQSEPESSNSHSNSSSNGRSNATTTTSALTDTPTTTTSSNGNGNHSNSSSAVKVEAQSPIVTASATTTTATTTTTTTTTTTATTTTAGTISAALSHPQAAGVAEAGLVYSNNMDPAALQPATPPPPPGSIPAASTAVLARAGLVPAKITAIAAVVGTPDANRTISVYGRAPPVLLVPTVKADARVLRSNVREFAESTARRSAEAGAPAEQAPLTAAEPASPLPTPRSRHIKTTEQPIAAMQAQETRLNHEHSNGKLLETSTALAASNYMSHPIPAASDTTANSKESLQSIPNQQLQPSSSSSSSLSSSSASSSATPLVVPPRTSAEPPADGEPAAAKKPRMTNSKWWGLDPTLTPEQANEPRRLRDRSTISQPSHLRAYDTSAASENGKVVPPSMSHIPTEIVPTDNNNNNNNNNSDHSHPLPDEPGQSEGSDEDDSESEEDVRPFRRLEFAALGSAHLPDFFLQPRPYGFLDELKVETRIDEPEIAIPTWRRLASEPTGRKAAGTSSKSFPELSALLQSEDASDEDMSDAAFDNRHHKAEFQEKRGKRWERERAAKQKLVQRHASQFHLNLLDNSVFASTLKHVAPKRNVDSSRVHVHNGHEVAVVKAGGAGFSRSAVPPLLDDSRVDSAPATPPLSAPSPAAPTPHAPTPQAIAPAPRPTSPPPALPCGCSFSFFPPLADITYIDITDDLPLVAFGCPLPQMDKSRAFSLPDKDTMASLASVEPGSASPNNDDADDNTLASPASAAIRLAPAQAASNSLPLKRRHLEVSSSVPPSSSSRPLRSSSRLRSSNSSSMETDAGSGLQSLDTPSAESAATTPTVPSANDDTGVQTRKRLRLAPQ</sequence>
<dbReference type="GO" id="GO:0000123">
    <property type="term" value="C:histone acetyltransferase complex"/>
    <property type="evidence" value="ECO:0007669"/>
    <property type="project" value="UniProtKB-ARBA"/>
</dbReference>
<feature type="compositionally biased region" description="Low complexity" evidence="1">
    <location>
        <begin position="7"/>
        <end position="57"/>
    </location>
</feature>
<dbReference type="Proteomes" id="UP000008743">
    <property type="component" value="Unassembled WGS sequence"/>
</dbReference>
<dbReference type="InterPro" id="IPR026711">
    <property type="entry name" value="Msl-1"/>
</dbReference>
<evidence type="ECO:0000259" key="2">
    <source>
        <dbReference type="Pfam" id="PF15275"/>
    </source>
</evidence>
<dbReference type="AlphaFoldDB" id="A0A0D2VXY6"/>
<feature type="region of interest" description="Disordered" evidence="1">
    <location>
        <begin position="764"/>
        <end position="849"/>
    </location>
</feature>
<feature type="domain" description="PEHE" evidence="2">
    <location>
        <begin position="493"/>
        <end position="570"/>
    </location>
</feature>
<feature type="compositionally biased region" description="Low complexity" evidence="1">
    <location>
        <begin position="332"/>
        <end position="343"/>
    </location>
</feature>
<proteinExistence type="predicted"/>
<feature type="compositionally biased region" description="Pro residues" evidence="1">
    <location>
        <begin position="640"/>
        <end position="657"/>
    </location>
</feature>
<keyword evidence="4" id="KW-1185">Reference proteome</keyword>
<feature type="compositionally biased region" description="Low complexity" evidence="1">
    <location>
        <begin position="305"/>
        <end position="321"/>
    </location>
</feature>
<feature type="compositionally biased region" description="Acidic residues" evidence="1">
    <location>
        <begin position="438"/>
        <end position="448"/>
    </location>
</feature>
<feature type="region of interest" description="Disordered" evidence="1">
    <location>
        <begin position="728"/>
        <end position="748"/>
    </location>
</feature>
<feature type="compositionally biased region" description="Polar residues" evidence="1">
    <location>
        <begin position="284"/>
        <end position="304"/>
    </location>
</feature>
<dbReference type="InterPro" id="IPR029332">
    <property type="entry name" value="PEHE_dom"/>
</dbReference>
<dbReference type="EMBL" id="KE346371">
    <property type="protein sequence ID" value="KJE96537.1"/>
    <property type="molecule type" value="Genomic_DNA"/>
</dbReference>